<organism evidence="1">
    <name type="scientific">Dulem virus 267</name>
    <dbReference type="NCBI Taxonomy" id="3145744"/>
    <lineage>
        <taxon>Viruses</taxon>
        <taxon>Monodnaviria</taxon>
        <taxon>Sangervirae</taxon>
        <taxon>Phixviricota</taxon>
        <taxon>Malgrandaviricetes</taxon>
        <taxon>Petitvirales</taxon>
        <taxon>Microviridae</taxon>
        <taxon>Microvirus</taxon>
    </lineage>
</organism>
<evidence type="ECO:0000313" key="1">
    <source>
        <dbReference type="EMBL" id="XCD03144.1"/>
    </source>
</evidence>
<sequence length="118" mass="13201">MRKNPINPNCRFNRSYVRATKTYTLSFKGLTKHQADIVSHIFCTLNSCGIVYTYLGGFTFPELELRCSVPLERGYGSTLVVPNASLSALAQLFKNRNFATRDVITSSNGLPISKLNTY</sequence>
<name>A0AAU8AUW7_9VIRU</name>
<protein>
    <submittedName>
        <fullName evidence="1">Uncharacterized protein</fullName>
    </submittedName>
</protein>
<reference evidence="1" key="1">
    <citation type="submission" date="2024-03" db="EMBL/GenBank/DDBJ databases">
        <title>Diverse circular DNA viruses in blood, oral, and fecal samples of captive lemurs.</title>
        <authorList>
            <person name="Paietta E.N."/>
            <person name="Kraberger S."/>
            <person name="Lund M.C."/>
            <person name="Custer J.M."/>
            <person name="Vargas K.M."/>
            <person name="Ehmke E.E."/>
            <person name="Yoder A.D."/>
            <person name="Varsani A."/>
        </authorList>
    </citation>
    <scope>NUCLEOTIDE SEQUENCE</scope>
    <source>
        <strain evidence="1">Duke_17_1492</strain>
    </source>
</reference>
<accession>A0AAU8AUW7</accession>
<dbReference type="EMBL" id="PP511319">
    <property type="protein sequence ID" value="XCD03144.1"/>
    <property type="molecule type" value="Genomic_DNA"/>
</dbReference>
<proteinExistence type="predicted"/>